<dbReference type="SMART" id="SM00897">
    <property type="entry name" value="FIST"/>
    <property type="match status" value="1"/>
</dbReference>
<feature type="domain" description="FIST" evidence="1">
    <location>
        <begin position="48"/>
        <end position="243"/>
    </location>
</feature>
<organism evidence="3 4">
    <name type="scientific">Bacterioplanes sanyensis</name>
    <dbReference type="NCBI Taxonomy" id="1249553"/>
    <lineage>
        <taxon>Bacteria</taxon>
        <taxon>Pseudomonadati</taxon>
        <taxon>Pseudomonadota</taxon>
        <taxon>Gammaproteobacteria</taxon>
        <taxon>Oceanospirillales</taxon>
        <taxon>Oceanospirillaceae</taxon>
        <taxon>Bacterioplanes</taxon>
    </lineage>
</organism>
<dbReference type="AlphaFoldDB" id="A0A222FH99"/>
<dbReference type="PANTHER" id="PTHR40252:SF2">
    <property type="entry name" value="BLR0328 PROTEIN"/>
    <property type="match status" value="1"/>
</dbReference>
<dbReference type="InterPro" id="IPR013702">
    <property type="entry name" value="FIST_domain_N"/>
</dbReference>
<evidence type="ECO:0000313" key="4">
    <source>
        <dbReference type="Proteomes" id="UP000202440"/>
    </source>
</evidence>
<gene>
    <name evidence="3" type="ORF">CHH28_02520</name>
</gene>
<protein>
    <recommendedName>
        <fullName evidence="5">Histidine kinase</fullName>
    </recommendedName>
</protein>
<dbReference type="PANTHER" id="PTHR40252">
    <property type="entry name" value="BLR0328 PROTEIN"/>
    <property type="match status" value="1"/>
</dbReference>
<evidence type="ECO:0000313" key="3">
    <source>
        <dbReference type="EMBL" id="ASP37613.1"/>
    </source>
</evidence>
<proteinExistence type="predicted"/>
<accession>A0A222FH99</accession>
<dbReference type="KEGG" id="bsan:CHH28_02520"/>
<dbReference type="InterPro" id="IPR019494">
    <property type="entry name" value="FIST_C"/>
</dbReference>
<evidence type="ECO:0000259" key="1">
    <source>
        <dbReference type="SMART" id="SM00897"/>
    </source>
</evidence>
<dbReference type="EMBL" id="CP022530">
    <property type="protein sequence ID" value="ASP37613.1"/>
    <property type="molecule type" value="Genomic_DNA"/>
</dbReference>
<dbReference type="OrthoDB" id="179842at2"/>
<name>A0A222FH99_9GAMM</name>
<evidence type="ECO:0000259" key="2">
    <source>
        <dbReference type="SMART" id="SM01204"/>
    </source>
</evidence>
<sequence>MTIADGSLATLTGKPFEGTIMQIRIASSNARDASSACDEVIQTLADGHWSLIIAGFNTEHDASLLQQRLTQAFDCPIMAGSSCLGALGIEQQTQAQAGLVLWALADHSGNYGVGACSQGDDPRQAAQQALEKALAQSGREYESPALLWCILPPGQEECVLQGFSDVVGPNVPVLGGSSADNDVSGQWQQFHRQGVGVDLIQVAVFFPSGSVGVSFSSGYQPSGQTLVATQVAGRQLMELDGQPAAQRFNQCIDGAIEQQLEGGNVLALTTLHPLGRCIPMADGPDDYLLSHPDAVTESGALTLFSEVAQDESLELMTGSIDGLVNRAGKVLENARQLLPKEEKPVGALMIYCAGCMLTIGEQVHAMAADVHANAAMPIMGLYTFGEQGCFVDGQNRHGNLMISAVVFGQ</sequence>
<keyword evidence="4" id="KW-1185">Reference proteome</keyword>
<dbReference type="Pfam" id="PF08495">
    <property type="entry name" value="FIST"/>
    <property type="match status" value="1"/>
</dbReference>
<dbReference type="Pfam" id="PF10442">
    <property type="entry name" value="FIST_C"/>
    <property type="match status" value="1"/>
</dbReference>
<reference evidence="3 4" key="1">
    <citation type="submission" date="2017-07" db="EMBL/GenBank/DDBJ databases">
        <title>Annotated genome sequence of Bacterioplanes sanyensis isolated from Red Sea.</title>
        <authorList>
            <person name="Rehman Z.U."/>
        </authorList>
    </citation>
    <scope>NUCLEOTIDE SEQUENCE [LARGE SCALE GENOMIC DNA]</scope>
    <source>
        <strain evidence="3 4">NV9</strain>
    </source>
</reference>
<evidence type="ECO:0008006" key="5">
    <source>
        <dbReference type="Google" id="ProtNLM"/>
    </source>
</evidence>
<dbReference type="Proteomes" id="UP000202440">
    <property type="component" value="Chromosome"/>
</dbReference>
<feature type="domain" description="FIST C-domain" evidence="2">
    <location>
        <begin position="244"/>
        <end position="390"/>
    </location>
</feature>
<dbReference type="SMART" id="SM01204">
    <property type="entry name" value="FIST_C"/>
    <property type="match status" value="1"/>
</dbReference>